<accession>A0A2A2TGV5</accession>
<dbReference type="AlphaFoldDB" id="A0A2A2TGV5"/>
<dbReference type="Proteomes" id="UP000218238">
    <property type="component" value="Unassembled WGS sequence"/>
</dbReference>
<comment type="caution">
    <text evidence="1">The sequence shown here is derived from an EMBL/GenBank/DDBJ whole genome shotgun (WGS) entry which is preliminary data.</text>
</comment>
<dbReference type="EMBL" id="NTFS01000192">
    <property type="protein sequence ID" value="PAX52865.1"/>
    <property type="molecule type" value="Genomic_DNA"/>
</dbReference>
<dbReference type="RefSeq" id="WP_095722847.1">
    <property type="nucleotide sequence ID" value="NZ_NTFS01000192.1"/>
</dbReference>
<evidence type="ECO:0000313" key="1">
    <source>
        <dbReference type="EMBL" id="PAX52865.1"/>
    </source>
</evidence>
<evidence type="ECO:0000313" key="2">
    <source>
        <dbReference type="Proteomes" id="UP000218238"/>
    </source>
</evidence>
<dbReference type="OrthoDB" id="516528at2"/>
<sequence length="64" mass="7090">MPDKYAEKQLQNYENAKCEAGKDDALYRLGTHLEVIPCNGNANLTQEQRDTILDAAKGKGDNHA</sequence>
<keyword evidence="2" id="KW-1185">Reference proteome</keyword>
<protein>
    <submittedName>
        <fullName evidence="1">Uncharacterized protein</fullName>
    </submittedName>
</protein>
<reference evidence="1 2" key="1">
    <citation type="submission" date="2017-08" db="EMBL/GenBank/DDBJ databases">
        <title>Draft genome sequence of filamentous cyanobacterium Calothrix elsteri CCALA 953.</title>
        <authorList>
            <person name="Gagunashvili A.N."/>
            <person name="Elster J."/>
            <person name="Andresson O.S."/>
        </authorList>
    </citation>
    <scope>NUCLEOTIDE SEQUENCE [LARGE SCALE GENOMIC DNA]</scope>
    <source>
        <strain evidence="1 2">CCALA 953</strain>
    </source>
</reference>
<name>A0A2A2TGV5_9CYAN</name>
<gene>
    <name evidence="1" type="ORF">CK510_17050</name>
</gene>
<organism evidence="1 2">
    <name type="scientific">Brunnivagina elsteri CCALA 953</name>
    <dbReference type="NCBI Taxonomy" id="987040"/>
    <lineage>
        <taxon>Bacteria</taxon>
        <taxon>Bacillati</taxon>
        <taxon>Cyanobacteriota</taxon>
        <taxon>Cyanophyceae</taxon>
        <taxon>Nostocales</taxon>
        <taxon>Calotrichaceae</taxon>
        <taxon>Brunnivagina</taxon>
    </lineage>
</organism>
<proteinExistence type="predicted"/>